<dbReference type="GeneID" id="9586424"/>
<proteinExistence type="predicted"/>
<dbReference type="InParanoid" id="D8Q022"/>
<gene>
    <name evidence="1" type="ORF">SCHCODRAFT_106927</name>
</gene>
<dbReference type="Proteomes" id="UP000007431">
    <property type="component" value="Unassembled WGS sequence"/>
</dbReference>
<keyword evidence="2" id="KW-1185">Reference proteome</keyword>
<reference evidence="1 2" key="1">
    <citation type="journal article" date="2010" name="Nat. Biotechnol.">
        <title>Genome sequence of the model mushroom Schizophyllum commune.</title>
        <authorList>
            <person name="Ohm R.A."/>
            <person name="de Jong J.F."/>
            <person name="Lugones L.G."/>
            <person name="Aerts A."/>
            <person name="Kothe E."/>
            <person name="Stajich J.E."/>
            <person name="de Vries R.P."/>
            <person name="Record E."/>
            <person name="Levasseur A."/>
            <person name="Baker S.E."/>
            <person name="Bartholomew K.A."/>
            <person name="Coutinho P.M."/>
            <person name="Erdmann S."/>
            <person name="Fowler T.J."/>
            <person name="Gathman A.C."/>
            <person name="Lombard V."/>
            <person name="Henrissat B."/>
            <person name="Knabe N."/>
            <person name="Kuees U."/>
            <person name="Lilly W.W."/>
            <person name="Lindquist E."/>
            <person name="Lucas S."/>
            <person name="Magnuson J.K."/>
            <person name="Piumi F."/>
            <person name="Raudaskoski M."/>
            <person name="Salamov A."/>
            <person name="Schmutz J."/>
            <person name="Schwarze F.W.M.R."/>
            <person name="vanKuyk P.A."/>
            <person name="Horton J.S."/>
            <person name="Grigoriev I.V."/>
            <person name="Woesten H.A.B."/>
        </authorList>
    </citation>
    <scope>NUCLEOTIDE SEQUENCE [LARGE SCALE GENOMIC DNA]</scope>
    <source>
        <strain evidence="2">H4-8 / FGSC 9210</strain>
    </source>
</reference>
<protein>
    <submittedName>
        <fullName evidence="1">Uncharacterized protein</fullName>
    </submittedName>
</protein>
<dbReference type="KEGG" id="scm:SCHCO_01093012"/>
<evidence type="ECO:0000313" key="2">
    <source>
        <dbReference type="Proteomes" id="UP000007431"/>
    </source>
</evidence>
<sequence>MGIRMSTTVLEVRGNALDVAHTLTLVAARQRHYHPRGQARQDRSHPLLSPTPISIKIIRLYRPATTFFDALKLPFGAFETYLARVTFLPCGEGPMIRRLLALLVKTLLRDVKTRFRNLFGLTLRTILTLRCPQRFNSKSRNPPAGPLEQEQGARVNARASRMCASRPLGIGARPAGSAPAPDLNVVQG</sequence>
<dbReference type="VEuPathDB" id="FungiDB:SCHCODRAFT_01093012"/>
<dbReference type="EMBL" id="GL377304">
    <property type="protein sequence ID" value="EFI98959.1"/>
    <property type="molecule type" value="Genomic_DNA"/>
</dbReference>
<organism evidence="2">
    <name type="scientific">Schizophyllum commune (strain H4-8 / FGSC 9210)</name>
    <name type="common">Split gill fungus</name>
    <dbReference type="NCBI Taxonomy" id="578458"/>
    <lineage>
        <taxon>Eukaryota</taxon>
        <taxon>Fungi</taxon>
        <taxon>Dikarya</taxon>
        <taxon>Basidiomycota</taxon>
        <taxon>Agaricomycotina</taxon>
        <taxon>Agaricomycetes</taxon>
        <taxon>Agaricomycetidae</taxon>
        <taxon>Agaricales</taxon>
        <taxon>Schizophyllaceae</taxon>
        <taxon>Schizophyllum</taxon>
    </lineage>
</organism>
<accession>D8Q022</accession>
<feature type="non-terminal residue" evidence="1">
    <location>
        <position position="188"/>
    </location>
</feature>
<dbReference type="HOGENOM" id="CLU_1441810_0_0_1"/>
<dbReference type="AlphaFoldDB" id="D8Q022"/>
<dbReference type="RefSeq" id="XP_003033862.1">
    <property type="nucleotide sequence ID" value="XM_003033816.1"/>
</dbReference>
<name>D8Q022_SCHCM</name>
<evidence type="ECO:0000313" key="1">
    <source>
        <dbReference type="EMBL" id="EFI98959.1"/>
    </source>
</evidence>